<keyword evidence="2" id="KW-1185">Reference proteome</keyword>
<dbReference type="Proteomes" id="UP000579281">
    <property type="component" value="Unassembled WGS sequence"/>
</dbReference>
<protein>
    <submittedName>
        <fullName evidence="1">Uncharacterized protein</fullName>
    </submittedName>
</protein>
<comment type="caution">
    <text evidence="1">The sequence shown here is derived from an EMBL/GenBank/DDBJ whole genome shotgun (WGS) entry which is preliminary data.</text>
</comment>
<organism evidence="1 2">
    <name type="scientific">Anaerosolibacter carboniphilus</name>
    <dbReference type="NCBI Taxonomy" id="1417629"/>
    <lineage>
        <taxon>Bacteria</taxon>
        <taxon>Bacillati</taxon>
        <taxon>Bacillota</taxon>
        <taxon>Clostridia</taxon>
        <taxon>Peptostreptococcales</taxon>
        <taxon>Thermotaleaceae</taxon>
        <taxon>Anaerosolibacter</taxon>
    </lineage>
</organism>
<evidence type="ECO:0000313" key="2">
    <source>
        <dbReference type="Proteomes" id="UP000579281"/>
    </source>
</evidence>
<dbReference type="AlphaFoldDB" id="A0A841KZZ9"/>
<evidence type="ECO:0000313" key="1">
    <source>
        <dbReference type="EMBL" id="MBB6218883.1"/>
    </source>
</evidence>
<proteinExistence type="predicted"/>
<reference evidence="1 2" key="1">
    <citation type="submission" date="2020-08" db="EMBL/GenBank/DDBJ databases">
        <title>Genomic Encyclopedia of Type Strains, Phase IV (KMG-IV): sequencing the most valuable type-strain genomes for metagenomic binning, comparative biology and taxonomic classification.</title>
        <authorList>
            <person name="Goeker M."/>
        </authorList>
    </citation>
    <scope>NUCLEOTIDE SEQUENCE [LARGE SCALE GENOMIC DNA]</scope>
    <source>
        <strain evidence="1 2">DSM 103526</strain>
    </source>
</reference>
<sequence length="116" mass="13621">MRMKHLLLEVYCDCKLEIPSYCLNDLNGSYRPGSHCFGNNCRYLSYTDCPNEIAYASELGIIETLDDFIGFGGEMEPNSNDIEEREFLLTKWKDKCRKKISEAHEEYMKFKENIKK</sequence>
<dbReference type="EMBL" id="JACHEN010000053">
    <property type="protein sequence ID" value="MBB6218883.1"/>
    <property type="molecule type" value="Genomic_DNA"/>
</dbReference>
<name>A0A841KZZ9_9FIRM</name>
<gene>
    <name evidence="1" type="ORF">HNQ80_005058</name>
</gene>
<accession>A0A841KZZ9</accession>
<dbReference type="RefSeq" id="WP_184313762.1">
    <property type="nucleotide sequence ID" value="NZ_JACHEN010000053.1"/>
</dbReference>